<proteinExistence type="predicted"/>
<evidence type="ECO:0000313" key="7">
    <source>
        <dbReference type="EMBL" id="ODV97272.1"/>
    </source>
</evidence>
<dbReference type="PANTHER" id="PTHR21527:SF6">
    <property type="entry name" value="NUCLEOPORIN NUP35"/>
    <property type="match status" value="1"/>
</dbReference>
<dbReference type="InterPro" id="IPR007846">
    <property type="entry name" value="RRM_NUP35_dom"/>
</dbReference>
<dbReference type="GO" id="GO:0044613">
    <property type="term" value="C:nuclear pore central transport channel"/>
    <property type="evidence" value="ECO:0007669"/>
    <property type="project" value="TreeGrafter"/>
</dbReference>
<dbReference type="OrthoDB" id="1733656at2759"/>
<keyword evidence="2" id="KW-0813">Transport</keyword>
<sequence>MFNQVQPSIFNDVNQQRSFPLSSAGHTPIKQSRFSDLAKAAVILNRKANGNANANNYNVGENVFAILEQEQLPSWINNPKKRTIPGRVIERTLGNNRKSLQDQNDDETKVENKDLGAISDDSQSPSSSHDKNKSKDILSKFRKSNRNYDIIENPLLTADNFDDDEKPPSKSMFDLNFSDNDNDDDLLTEEELRMKNVAALTESINTHPDNFSNFFNSSPRYLLTNEKIASGNLQQFGIDNKRHDEIIRNAVVYPERFTDQDKFKTPAKTTSSPSAFSSLNFNSRIKEVNNSHLFDTIASPSMNKSINHDDIETAVLVYGYPDFAFHTVLKHFAKFGRILEDFGDIISQTPQLHQLPPPTPFSSGSTFGNPPGTPQSALHSRASNNNSDHSTPLSAPSPLKPKNYILYSLGKTGPSSAIRAIRENGNFVEDDIIISVIPYQKEILEKLLNRKITNEDDIGGTTLNSSTKTELLLSTPSNKGENARINNILPSEIKEAEIPGAFREYNKSFSTPVNTAKNEVFDLTTNSQIGPNTLKIKDGTDLFINKHKQLEEQDYTYR</sequence>
<evidence type="ECO:0000259" key="6">
    <source>
        <dbReference type="Pfam" id="PF05172"/>
    </source>
</evidence>
<evidence type="ECO:0000256" key="4">
    <source>
        <dbReference type="ARBA" id="ARBA00023242"/>
    </source>
</evidence>
<evidence type="ECO:0000256" key="5">
    <source>
        <dbReference type="SAM" id="MobiDB-lite"/>
    </source>
</evidence>
<feature type="domain" description="RRM Nup35-type" evidence="6">
    <location>
        <begin position="308"/>
        <end position="442"/>
    </location>
</feature>
<accession>A0A1E4TZU2</accession>
<dbReference type="GO" id="GO:0006999">
    <property type="term" value="P:nuclear pore organization"/>
    <property type="evidence" value="ECO:0007669"/>
    <property type="project" value="TreeGrafter"/>
</dbReference>
<gene>
    <name evidence="7" type="ORF">PACTADRAFT_49012</name>
</gene>
<reference evidence="8" key="1">
    <citation type="submission" date="2016-05" db="EMBL/GenBank/DDBJ databases">
        <title>Comparative genomics of biotechnologically important yeasts.</title>
        <authorList>
            <consortium name="DOE Joint Genome Institute"/>
            <person name="Riley R."/>
            <person name="Haridas S."/>
            <person name="Wolfe K.H."/>
            <person name="Lopes M.R."/>
            <person name="Hittinger C.T."/>
            <person name="Goker M."/>
            <person name="Salamov A."/>
            <person name="Wisecaver J."/>
            <person name="Long T.M."/>
            <person name="Aerts A.L."/>
            <person name="Barry K."/>
            <person name="Choi C."/>
            <person name="Clum A."/>
            <person name="Coughlan A.Y."/>
            <person name="Deshpande S."/>
            <person name="Douglass A.P."/>
            <person name="Hanson S.J."/>
            <person name="Klenk H.-P."/>
            <person name="Labutti K."/>
            <person name="Lapidus A."/>
            <person name="Lindquist E."/>
            <person name="Lipzen A."/>
            <person name="Meier-Kolthoff J.P."/>
            <person name="Ohm R.A."/>
            <person name="Otillar R.P."/>
            <person name="Pangilinan J."/>
            <person name="Peng Y."/>
            <person name="Rokas A."/>
            <person name="Rosa C.A."/>
            <person name="Scheuner C."/>
            <person name="Sibirny A.A."/>
            <person name="Slot J.C."/>
            <person name="Stielow J.B."/>
            <person name="Sun H."/>
            <person name="Kurtzman C.P."/>
            <person name="Blackwell M."/>
            <person name="Grigoriev I.V."/>
            <person name="Jeffries T.W."/>
        </authorList>
    </citation>
    <scope>NUCLEOTIDE SEQUENCE [LARGE SCALE GENOMIC DNA]</scope>
    <source>
        <strain evidence="8">NRRL Y-2460</strain>
    </source>
</reference>
<evidence type="ECO:0000256" key="1">
    <source>
        <dbReference type="ARBA" id="ARBA00004123"/>
    </source>
</evidence>
<dbReference type="GO" id="GO:0005543">
    <property type="term" value="F:phospholipid binding"/>
    <property type="evidence" value="ECO:0007669"/>
    <property type="project" value="TreeGrafter"/>
</dbReference>
<organism evidence="7 8">
    <name type="scientific">Pachysolen tannophilus NRRL Y-2460</name>
    <dbReference type="NCBI Taxonomy" id="669874"/>
    <lineage>
        <taxon>Eukaryota</taxon>
        <taxon>Fungi</taxon>
        <taxon>Dikarya</taxon>
        <taxon>Ascomycota</taxon>
        <taxon>Saccharomycotina</taxon>
        <taxon>Pichiomycetes</taxon>
        <taxon>Pachysolenaceae</taxon>
        <taxon>Pachysolen</taxon>
    </lineage>
</organism>
<evidence type="ECO:0000256" key="2">
    <source>
        <dbReference type="ARBA" id="ARBA00022448"/>
    </source>
</evidence>
<name>A0A1E4TZU2_PACTA</name>
<dbReference type="GO" id="GO:0051028">
    <property type="term" value="P:mRNA transport"/>
    <property type="evidence" value="ECO:0007669"/>
    <property type="project" value="UniProtKB-KW"/>
</dbReference>
<dbReference type="GO" id="GO:0044615">
    <property type="term" value="C:nuclear pore nuclear basket"/>
    <property type="evidence" value="ECO:0007669"/>
    <property type="project" value="TreeGrafter"/>
</dbReference>
<feature type="compositionally biased region" description="Polar residues" evidence="5">
    <location>
        <begin position="374"/>
        <end position="394"/>
    </location>
</feature>
<dbReference type="EMBL" id="KV454012">
    <property type="protein sequence ID" value="ODV97272.1"/>
    <property type="molecule type" value="Genomic_DNA"/>
</dbReference>
<keyword evidence="8" id="KW-1185">Reference proteome</keyword>
<dbReference type="GO" id="GO:0006607">
    <property type="term" value="P:NLS-bearing protein import into nucleus"/>
    <property type="evidence" value="ECO:0007669"/>
    <property type="project" value="TreeGrafter"/>
</dbReference>
<evidence type="ECO:0000313" key="8">
    <source>
        <dbReference type="Proteomes" id="UP000094236"/>
    </source>
</evidence>
<dbReference type="AlphaFoldDB" id="A0A1E4TZU2"/>
<feature type="compositionally biased region" description="Basic and acidic residues" evidence="5">
    <location>
        <begin position="128"/>
        <end position="138"/>
    </location>
</feature>
<keyword evidence="3" id="KW-0509">mRNA transport</keyword>
<keyword evidence="4" id="KW-0539">Nucleus</keyword>
<comment type="subcellular location">
    <subcellularLocation>
        <location evidence="1">Nucleus</location>
    </subcellularLocation>
</comment>
<feature type="region of interest" description="Disordered" evidence="5">
    <location>
        <begin position="349"/>
        <end position="398"/>
    </location>
</feature>
<feature type="region of interest" description="Disordered" evidence="5">
    <location>
        <begin position="158"/>
        <end position="177"/>
    </location>
</feature>
<dbReference type="GO" id="GO:0017056">
    <property type="term" value="F:structural constituent of nuclear pore"/>
    <property type="evidence" value="ECO:0007669"/>
    <property type="project" value="TreeGrafter"/>
</dbReference>
<dbReference type="InterPro" id="IPR012677">
    <property type="entry name" value="Nucleotide-bd_a/b_plait_sf"/>
</dbReference>
<dbReference type="Proteomes" id="UP000094236">
    <property type="component" value="Unassembled WGS sequence"/>
</dbReference>
<protein>
    <recommendedName>
        <fullName evidence="6">RRM Nup35-type domain-containing protein</fullName>
    </recommendedName>
</protein>
<feature type="region of interest" description="Disordered" evidence="5">
    <location>
        <begin position="87"/>
        <end position="138"/>
    </location>
</feature>
<dbReference type="STRING" id="669874.A0A1E4TZU2"/>
<evidence type="ECO:0000256" key="3">
    <source>
        <dbReference type="ARBA" id="ARBA00022816"/>
    </source>
</evidence>
<feature type="compositionally biased region" description="Polar residues" evidence="5">
    <location>
        <begin position="93"/>
        <end position="102"/>
    </location>
</feature>
<dbReference type="Gene3D" id="3.30.70.330">
    <property type="match status" value="1"/>
</dbReference>
<dbReference type="Pfam" id="PF05172">
    <property type="entry name" value="RRM_Nup35"/>
    <property type="match status" value="1"/>
</dbReference>
<dbReference type="PANTHER" id="PTHR21527">
    <property type="entry name" value="NUCLEOPORIN NUP35"/>
    <property type="match status" value="1"/>
</dbReference>